<dbReference type="Proteomes" id="UP000318288">
    <property type="component" value="Unassembled WGS sequence"/>
</dbReference>
<dbReference type="EMBL" id="SJPW01000004">
    <property type="protein sequence ID" value="TWU54789.1"/>
    <property type="molecule type" value="Genomic_DNA"/>
</dbReference>
<proteinExistence type="predicted"/>
<reference evidence="2 3" key="1">
    <citation type="submission" date="2019-02" db="EMBL/GenBank/DDBJ databases">
        <title>Deep-cultivation of Planctomycetes and their phenomic and genomic characterization uncovers novel biology.</title>
        <authorList>
            <person name="Wiegand S."/>
            <person name="Jogler M."/>
            <person name="Boedeker C."/>
            <person name="Pinto D."/>
            <person name="Vollmers J."/>
            <person name="Rivas-Marin E."/>
            <person name="Kohn T."/>
            <person name="Peeters S.H."/>
            <person name="Heuer A."/>
            <person name="Rast P."/>
            <person name="Oberbeckmann S."/>
            <person name="Bunk B."/>
            <person name="Jeske O."/>
            <person name="Meyerdierks A."/>
            <person name="Storesund J.E."/>
            <person name="Kallscheuer N."/>
            <person name="Luecker S."/>
            <person name="Lage O.M."/>
            <person name="Pohl T."/>
            <person name="Merkel B.J."/>
            <person name="Hornburger P."/>
            <person name="Mueller R.-W."/>
            <person name="Bruemmer F."/>
            <person name="Labrenz M."/>
            <person name="Spormann A.M."/>
            <person name="Op Den Camp H."/>
            <person name="Overmann J."/>
            <person name="Amann R."/>
            <person name="Jetten M.S.M."/>
            <person name="Mascher T."/>
            <person name="Medema M.H."/>
            <person name="Devos D.P."/>
            <person name="Kaster A.-K."/>
            <person name="Ovreas L."/>
            <person name="Rohde M."/>
            <person name="Galperin M.Y."/>
            <person name="Jogler C."/>
        </authorList>
    </citation>
    <scope>NUCLEOTIDE SEQUENCE [LARGE SCALE GENOMIC DNA]</scope>
    <source>
        <strain evidence="2 3">Poly51</strain>
    </source>
</reference>
<comment type="caution">
    <text evidence="2">The sequence shown here is derived from an EMBL/GenBank/DDBJ whole genome shotgun (WGS) entry which is preliminary data.</text>
</comment>
<keyword evidence="1" id="KW-0812">Transmembrane</keyword>
<name>A0A5C6F4P5_9BACT</name>
<accession>A0A5C6F4P5</accession>
<keyword evidence="1" id="KW-1133">Transmembrane helix</keyword>
<dbReference type="RefSeq" id="WP_146458943.1">
    <property type="nucleotide sequence ID" value="NZ_SJPW01000004.1"/>
</dbReference>
<protein>
    <submittedName>
        <fullName evidence="2">Uncharacterized protein</fullName>
    </submittedName>
</protein>
<feature type="transmembrane region" description="Helical" evidence="1">
    <location>
        <begin position="63"/>
        <end position="83"/>
    </location>
</feature>
<keyword evidence="3" id="KW-1185">Reference proteome</keyword>
<evidence type="ECO:0000313" key="2">
    <source>
        <dbReference type="EMBL" id="TWU54789.1"/>
    </source>
</evidence>
<gene>
    <name evidence="2" type="ORF">Poly51_35080</name>
</gene>
<evidence type="ECO:0000313" key="3">
    <source>
        <dbReference type="Proteomes" id="UP000318288"/>
    </source>
</evidence>
<sequence>MWKTIRWPIAAFIQRLNCRKTLSEIIRIGKDHGMIVMLLMITTELIESLVIPILLFRAGHPEMIPLALAIHTEPLVLAAYFGINKWIN</sequence>
<feature type="transmembrane region" description="Helical" evidence="1">
    <location>
        <begin position="35"/>
        <end position="57"/>
    </location>
</feature>
<dbReference type="AlphaFoldDB" id="A0A5C6F4P5"/>
<evidence type="ECO:0000256" key="1">
    <source>
        <dbReference type="SAM" id="Phobius"/>
    </source>
</evidence>
<keyword evidence="1" id="KW-0472">Membrane</keyword>
<organism evidence="2 3">
    <name type="scientific">Rubripirellula tenax</name>
    <dbReference type="NCBI Taxonomy" id="2528015"/>
    <lineage>
        <taxon>Bacteria</taxon>
        <taxon>Pseudomonadati</taxon>
        <taxon>Planctomycetota</taxon>
        <taxon>Planctomycetia</taxon>
        <taxon>Pirellulales</taxon>
        <taxon>Pirellulaceae</taxon>
        <taxon>Rubripirellula</taxon>
    </lineage>
</organism>